<comment type="subcellular location">
    <subcellularLocation>
        <location evidence="1">Mitochondrion</location>
    </subcellularLocation>
</comment>
<sequence>MRPSQSDHLDVKLNRRATSPTSHLSAEQSNVEKRPLARALTQPTHGSYDHYMVVSMNDAQRPFQELSELPLPELLGTSEVLTEERRRCLVEHLPARAEGYAWKLIYSTSKHGFSLNTLYREMAKYESPVLLIIQDTCDTVFGALTSCPIRMSEHFYGTGETFVFTFNPEFLCFHWTGDNQFFIKGNADSLIIGAGDGLFGLWLDGDLYRGRSQSCNTFANTRLSSHEDFVVKALECWTFV</sequence>
<keyword evidence="3" id="KW-0496">Mitochondrion</keyword>
<dbReference type="Pfam" id="PF07534">
    <property type="entry name" value="TLD"/>
    <property type="match status" value="1"/>
</dbReference>
<dbReference type="Proteomes" id="UP000285301">
    <property type="component" value="Unassembled WGS sequence"/>
</dbReference>
<dbReference type="GO" id="GO:0005634">
    <property type="term" value="C:nucleus"/>
    <property type="evidence" value="ECO:0007669"/>
    <property type="project" value="TreeGrafter"/>
</dbReference>
<dbReference type="OrthoDB" id="26679at2759"/>
<comment type="similarity">
    <text evidence="2">Belongs to the OXR1 family.</text>
</comment>
<dbReference type="STRING" id="1965070.A0A443QUL8"/>
<dbReference type="GO" id="GO:0005739">
    <property type="term" value="C:mitochondrion"/>
    <property type="evidence" value="ECO:0007669"/>
    <property type="project" value="UniProtKB-SubCell"/>
</dbReference>
<proteinExistence type="inferred from homology"/>
<evidence type="ECO:0000256" key="1">
    <source>
        <dbReference type="ARBA" id="ARBA00004173"/>
    </source>
</evidence>
<comment type="caution">
    <text evidence="7">The sequence shown here is derived from an EMBL/GenBank/DDBJ whole genome shotgun (WGS) entry which is preliminary data.</text>
</comment>
<evidence type="ECO:0000313" key="8">
    <source>
        <dbReference type="Proteomes" id="UP000285301"/>
    </source>
</evidence>
<feature type="compositionally biased region" description="Basic and acidic residues" evidence="5">
    <location>
        <begin position="1"/>
        <end position="13"/>
    </location>
</feature>
<dbReference type="SMART" id="SM00584">
    <property type="entry name" value="TLDc"/>
    <property type="match status" value="1"/>
</dbReference>
<evidence type="ECO:0000256" key="2">
    <source>
        <dbReference type="ARBA" id="ARBA00009540"/>
    </source>
</evidence>
<evidence type="ECO:0000256" key="3">
    <source>
        <dbReference type="ARBA" id="ARBA00023128"/>
    </source>
</evidence>
<dbReference type="PROSITE" id="PS51886">
    <property type="entry name" value="TLDC"/>
    <property type="match status" value="1"/>
</dbReference>
<evidence type="ECO:0000259" key="6">
    <source>
        <dbReference type="PROSITE" id="PS51886"/>
    </source>
</evidence>
<dbReference type="AlphaFoldDB" id="A0A443QUL8"/>
<dbReference type="EMBL" id="NCKU01003927">
    <property type="protein sequence ID" value="RWS06713.1"/>
    <property type="molecule type" value="Genomic_DNA"/>
</dbReference>
<feature type="domain" description="TLDc" evidence="6">
    <location>
        <begin position="79"/>
        <end position="240"/>
    </location>
</feature>
<feature type="region of interest" description="Disordered" evidence="5">
    <location>
        <begin position="1"/>
        <end position="33"/>
    </location>
</feature>
<feature type="compositionally biased region" description="Polar residues" evidence="5">
    <location>
        <begin position="16"/>
        <end position="29"/>
    </location>
</feature>
<gene>
    <name evidence="7" type="ORF">B4U79_11012</name>
</gene>
<accession>A0A443QUL8</accession>
<organism evidence="7 8">
    <name type="scientific">Dinothrombium tinctorium</name>
    <dbReference type="NCBI Taxonomy" id="1965070"/>
    <lineage>
        <taxon>Eukaryota</taxon>
        <taxon>Metazoa</taxon>
        <taxon>Ecdysozoa</taxon>
        <taxon>Arthropoda</taxon>
        <taxon>Chelicerata</taxon>
        <taxon>Arachnida</taxon>
        <taxon>Acari</taxon>
        <taxon>Acariformes</taxon>
        <taxon>Trombidiformes</taxon>
        <taxon>Prostigmata</taxon>
        <taxon>Anystina</taxon>
        <taxon>Parasitengona</taxon>
        <taxon>Trombidioidea</taxon>
        <taxon>Trombidiidae</taxon>
        <taxon>Dinothrombium</taxon>
    </lineage>
</organism>
<evidence type="ECO:0000256" key="4">
    <source>
        <dbReference type="ARBA" id="ARBA00040604"/>
    </source>
</evidence>
<protein>
    <recommendedName>
        <fullName evidence="4">Oxidation resistance protein 1</fullName>
    </recommendedName>
</protein>
<keyword evidence="8" id="KW-1185">Reference proteome</keyword>
<name>A0A443QUL8_9ACAR</name>
<dbReference type="PANTHER" id="PTHR23354">
    <property type="entry name" value="NUCLEOLAR PROTEIN 7/ESTROGEN RECEPTOR COACTIVATOR-RELATED"/>
    <property type="match status" value="1"/>
</dbReference>
<reference evidence="7 8" key="1">
    <citation type="journal article" date="2018" name="Gigascience">
        <title>Genomes of trombidid mites reveal novel predicted allergens and laterally-transferred genes associated with secondary metabolism.</title>
        <authorList>
            <person name="Dong X."/>
            <person name="Chaisiri K."/>
            <person name="Xia D."/>
            <person name="Armstrong S.D."/>
            <person name="Fang Y."/>
            <person name="Donnelly M.J."/>
            <person name="Kadowaki T."/>
            <person name="McGarry J.W."/>
            <person name="Darby A.C."/>
            <person name="Makepeace B.L."/>
        </authorList>
    </citation>
    <scope>NUCLEOTIDE SEQUENCE [LARGE SCALE GENOMIC DNA]</scope>
    <source>
        <strain evidence="7">UoL-WK</strain>
    </source>
</reference>
<dbReference type="PANTHER" id="PTHR23354:SF62">
    <property type="entry name" value="MUSTARD, ISOFORM V"/>
    <property type="match status" value="1"/>
</dbReference>
<evidence type="ECO:0000256" key="5">
    <source>
        <dbReference type="SAM" id="MobiDB-lite"/>
    </source>
</evidence>
<dbReference type="InterPro" id="IPR006571">
    <property type="entry name" value="TLDc_dom"/>
</dbReference>
<evidence type="ECO:0000313" key="7">
    <source>
        <dbReference type="EMBL" id="RWS06713.1"/>
    </source>
</evidence>
<dbReference type="GO" id="GO:0006979">
    <property type="term" value="P:response to oxidative stress"/>
    <property type="evidence" value="ECO:0007669"/>
    <property type="project" value="TreeGrafter"/>
</dbReference>